<dbReference type="InterPro" id="IPR016103">
    <property type="entry name" value="ProQ/FinO"/>
</dbReference>
<dbReference type="Proteomes" id="UP000232638">
    <property type="component" value="Plasmid pTs417"/>
</dbReference>
<dbReference type="EMBL" id="CP020371">
    <property type="protein sequence ID" value="AUB85105.1"/>
    <property type="molecule type" value="Genomic_DNA"/>
</dbReference>
<sequence>MSPTLTLNALVASTAPAPVRSRDLAAEYPACFDWVNPRPLKRHIHKDLARIDQQGGALPDAANGAQRQAAAFQVQRQVKSALADDCTRPAYLAALRPGAARIDLHGQPAGVVTQREAGYAQALLRGEVPPPRPPQTAALAPDLPQDAPLHAENIVSGHLELTVKFSELPTPVQVKAGLKIGIQTDRALVVAILPPKAWKKLAQAADAWPHWVAALSGRLGAQAGAAAGPVIVLEQPALQVFEKKAKPAADAT</sequence>
<evidence type="ECO:0000259" key="2">
    <source>
        <dbReference type="SMART" id="SM00945"/>
    </source>
</evidence>
<feature type="domain" description="ProQ/FinO" evidence="2">
    <location>
        <begin position="14"/>
        <end position="141"/>
    </location>
</feature>
<dbReference type="GO" id="GO:0003723">
    <property type="term" value="F:RNA binding"/>
    <property type="evidence" value="ECO:0007669"/>
    <property type="project" value="UniProtKB-KW"/>
</dbReference>
<name>A0A2K8UHT0_9GAMM</name>
<dbReference type="OrthoDB" id="8421419at2"/>
<evidence type="ECO:0000313" key="3">
    <source>
        <dbReference type="EMBL" id="AUB85105.1"/>
    </source>
</evidence>
<dbReference type="RefSeq" id="WP_100922757.1">
    <property type="nucleotide sequence ID" value="NZ_CP020371.1"/>
</dbReference>
<keyword evidence="1" id="KW-0694">RNA-binding</keyword>
<keyword evidence="3" id="KW-0614">Plasmid</keyword>
<dbReference type="InterPro" id="IPR036442">
    <property type="entry name" value="ProQ/FinO_sf"/>
</dbReference>
<evidence type="ECO:0000313" key="4">
    <source>
        <dbReference type="Proteomes" id="UP000232638"/>
    </source>
</evidence>
<evidence type="ECO:0000256" key="1">
    <source>
        <dbReference type="ARBA" id="ARBA00022884"/>
    </source>
</evidence>
<dbReference type="Gene3D" id="1.10.1710.10">
    <property type="entry name" value="ProQ/FinO domain"/>
    <property type="match status" value="1"/>
</dbReference>
<dbReference type="AlphaFoldDB" id="A0A2K8UHT0"/>
<keyword evidence="4" id="KW-1185">Reference proteome</keyword>
<gene>
    <name evidence="3" type="ORF">THSYN_29695</name>
</gene>
<accession>A0A2K8UHT0</accession>
<dbReference type="Pfam" id="PF04352">
    <property type="entry name" value="ProQ"/>
    <property type="match status" value="1"/>
</dbReference>
<dbReference type="KEGG" id="tsy:THSYN_29695"/>
<protein>
    <recommendedName>
        <fullName evidence="2">ProQ/FinO domain-containing protein</fullName>
    </recommendedName>
</protein>
<reference evidence="3 4" key="1">
    <citation type="submission" date="2017-03" db="EMBL/GenBank/DDBJ databases">
        <title>Complete genome sequence of Candidatus 'Thiodictyon syntrophicum' sp. nov. strain Cad16T, a photolithoautotroph purple sulfur bacterium isolated from an alpine meromictic lake.</title>
        <authorList>
            <person name="Luedin S.M."/>
            <person name="Pothier J.F."/>
            <person name="Danza F."/>
            <person name="Storelli N."/>
            <person name="Wittwer M."/>
            <person name="Tonolla M."/>
        </authorList>
    </citation>
    <scope>NUCLEOTIDE SEQUENCE [LARGE SCALE GENOMIC DNA]</scope>
    <source>
        <strain evidence="3 4">Cad16T</strain>
        <plasmid evidence="4">Plasmid pts417</plasmid>
    </source>
</reference>
<organism evidence="3 4">
    <name type="scientific">Candidatus Thiodictyon syntrophicum</name>
    <dbReference type="NCBI Taxonomy" id="1166950"/>
    <lineage>
        <taxon>Bacteria</taxon>
        <taxon>Pseudomonadati</taxon>
        <taxon>Pseudomonadota</taxon>
        <taxon>Gammaproteobacteria</taxon>
        <taxon>Chromatiales</taxon>
        <taxon>Chromatiaceae</taxon>
        <taxon>Thiodictyon</taxon>
    </lineage>
</organism>
<dbReference type="SMART" id="SM00945">
    <property type="entry name" value="ProQ"/>
    <property type="match status" value="1"/>
</dbReference>
<dbReference type="SUPFAM" id="SSF48657">
    <property type="entry name" value="FinO-like"/>
    <property type="match status" value="1"/>
</dbReference>
<geneLocation type="plasmid" evidence="4">
    <name>pts417</name>
</geneLocation>
<proteinExistence type="predicted"/>